<evidence type="ECO:0000259" key="1">
    <source>
        <dbReference type="Pfam" id="PF00535"/>
    </source>
</evidence>
<comment type="caution">
    <text evidence="2">The sequence shown here is derived from an EMBL/GenBank/DDBJ whole genome shotgun (WGS) entry which is preliminary data.</text>
</comment>
<evidence type="ECO:0000313" key="2">
    <source>
        <dbReference type="EMBL" id="MBA4492992.1"/>
    </source>
</evidence>
<dbReference type="GO" id="GO:0016740">
    <property type="term" value="F:transferase activity"/>
    <property type="evidence" value="ECO:0007669"/>
    <property type="project" value="UniProtKB-KW"/>
</dbReference>
<dbReference type="InterPro" id="IPR050834">
    <property type="entry name" value="Glycosyltransf_2"/>
</dbReference>
<accession>A0A7W2A7C2</accession>
<gene>
    <name evidence="2" type="ORF">H1191_01515</name>
</gene>
<dbReference type="AlphaFoldDB" id="A0A7W2A7C2"/>
<dbReference type="EMBL" id="JACEIQ010000001">
    <property type="protein sequence ID" value="MBA4492992.1"/>
    <property type="molecule type" value="Genomic_DNA"/>
</dbReference>
<evidence type="ECO:0000313" key="3">
    <source>
        <dbReference type="Proteomes" id="UP000535491"/>
    </source>
</evidence>
<dbReference type="CDD" id="cd00761">
    <property type="entry name" value="Glyco_tranf_GTA_type"/>
    <property type="match status" value="1"/>
</dbReference>
<dbReference type="PANTHER" id="PTHR43685:SF3">
    <property type="entry name" value="SLR2126 PROTEIN"/>
    <property type="match status" value="1"/>
</dbReference>
<dbReference type="Proteomes" id="UP000535491">
    <property type="component" value="Unassembled WGS sequence"/>
</dbReference>
<protein>
    <submittedName>
        <fullName evidence="2">Glycosyltransferase family 2 protein</fullName>
    </submittedName>
</protein>
<dbReference type="InterPro" id="IPR029044">
    <property type="entry name" value="Nucleotide-diphossugar_trans"/>
</dbReference>
<dbReference type="SUPFAM" id="SSF53448">
    <property type="entry name" value="Nucleotide-diphospho-sugar transferases"/>
    <property type="match status" value="1"/>
</dbReference>
<dbReference type="Pfam" id="PF00535">
    <property type="entry name" value="Glycos_transf_2"/>
    <property type="match status" value="1"/>
</dbReference>
<sequence>MDQYSASIIIPAYNQASRLELTLLSFSHQITGGNLRFEIIVVDDGSTDDTAEVVKRFQQNLPIVYIYQENKGRAGARNTGIKASKGEVLLFCDADRPVVNDWLQNHINIHNIEVPVVGVGEIKEFFFSRLEKVHPMLSDAMKENFKPFRRLARPYSYWECVKKTFDRENICRSSVPWMTTLAGNLSVRKSLLEQAGLFDEDFKGWGFEHFELGYRFHQAGARFKYVPGGINYHLAHEREENFYQEQIDRSMNLFLRKTKDSRVSKLFAFLRGEMTLGDLDDFFLEGKTTSDLPEEVKGTRFVAPLANF</sequence>
<dbReference type="InterPro" id="IPR001173">
    <property type="entry name" value="Glyco_trans_2-like"/>
</dbReference>
<keyword evidence="3" id="KW-1185">Reference proteome</keyword>
<proteinExistence type="predicted"/>
<dbReference type="Gene3D" id="3.90.550.10">
    <property type="entry name" value="Spore Coat Polysaccharide Biosynthesis Protein SpsA, Chain A"/>
    <property type="match status" value="1"/>
</dbReference>
<feature type="domain" description="Glycosyltransferase 2-like" evidence="1">
    <location>
        <begin position="7"/>
        <end position="138"/>
    </location>
</feature>
<organism evidence="2 3">
    <name type="scientific">Paenactinomyces guangxiensis</name>
    <dbReference type="NCBI Taxonomy" id="1490290"/>
    <lineage>
        <taxon>Bacteria</taxon>
        <taxon>Bacillati</taxon>
        <taxon>Bacillota</taxon>
        <taxon>Bacilli</taxon>
        <taxon>Bacillales</taxon>
        <taxon>Thermoactinomycetaceae</taxon>
        <taxon>Paenactinomyces</taxon>
    </lineage>
</organism>
<keyword evidence="2" id="KW-0808">Transferase</keyword>
<dbReference type="PANTHER" id="PTHR43685">
    <property type="entry name" value="GLYCOSYLTRANSFERASE"/>
    <property type="match status" value="1"/>
</dbReference>
<dbReference type="RefSeq" id="WP_181750212.1">
    <property type="nucleotide sequence ID" value="NZ_JACEIQ010000001.1"/>
</dbReference>
<reference evidence="2 3" key="1">
    <citation type="submission" date="2020-07" db="EMBL/GenBank/DDBJ databases">
        <authorList>
            <person name="Feng H."/>
        </authorList>
    </citation>
    <scope>NUCLEOTIDE SEQUENCE [LARGE SCALE GENOMIC DNA]</scope>
    <source>
        <strain evidence="3">s-10</strain>
    </source>
</reference>
<name>A0A7W2A7C2_9BACL</name>